<evidence type="ECO:0000313" key="12">
    <source>
        <dbReference type="Proteomes" id="UP000494106"/>
    </source>
</evidence>
<feature type="region of interest" description="Disordered" evidence="9">
    <location>
        <begin position="823"/>
        <end position="856"/>
    </location>
</feature>
<dbReference type="SUPFAM" id="SSF69322">
    <property type="entry name" value="Tricorn protease domain 2"/>
    <property type="match status" value="1"/>
</dbReference>
<evidence type="ECO:0000256" key="1">
    <source>
        <dbReference type="ARBA" id="ARBA00004419"/>
    </source>
</evidence>
<dbReference type="GO" id="GO:0032040">
    <property type="term" value="C:small-subunit processome"/>
    <property type="evidence" value="ECO:0007669"/>
    <property type="project" value="InterPro"/>
</dbReference>
<keyword evidence="7" id="KW-0804">Transcription</keyword>
<reference evidence="11 12" key="1">
    <citation type="submission" date="2020-04" db="EMBL/GenBank/DDBJ databases">
        <authorList>
            <person name="Wallbank WR R."/>
            <person name="Pardo Diaz C."/>
            <person name="Kozak K."/>
            <person name="Martin S."/>
            <person name="Jiggins C."/>
            <person name="Moest M."/>
            <person name="Warren A I."/>
            <person name="Byers J.R.P. K."/>
            <person name="Montejo-Kovacevich G."/>
            <person name="Yen C E."/>
        </authorList>
    </citation>
    <scope>NUCLEOTIDE SEQUENCE [LARGE SCALE GENOMIC DNA]</scope>
</reference>
<name>A0A8S1BW07_ARCPL</name>
<dbReference type="Pfam" id="PF23869">
    <property type="entry name" value="Beta-prop_WDR75_1st"/>
    <property type="match status" value="1"/>
</dbReference>
<protein>
    <recommendedName>
        <fullName evidence="10">CHK kinase-like domain-containing protein</fullName>
    </recommendedName>
</protein>
<dbReference type="InterPro" id="IPR015897">
    <property type="entry name" value="CHK_kinase-like"/>
</dbReference>
<dbReference type="GO" id="GO:0005776">
    <property type="term" value="C:autophagosome"/>
    <property type="evidence" value="ECO:0007669"/>
    <property type="project" value="UniProtKB-SubCell"/>
</dbReference>
<dbReference type="GO" id="GO:0003723">
    <property type="term" value="F:RNA binding"/>
    <property type="evidence" value="ECO:0007669"/>
    <property type="project" value="InterPro"/>
</dbReference>
<gene>
    <name evidence="11" type="ORF">APLA_LOCUS17867</name>
</gene>
<dbReference type="GO" id="GO:0045943">
    <property type="term" value="P:positive regulation of transcription by RNA polymerase I"/>
    <property type="evidence" value="ECO:0007669"/>
    <property type="project" value="InterPro"/>
</dbReference>
<dbReference type="SUPFAM" id="SSF50978">
    <property type="entry name" value="WD40 repeat-like"/>
    <property type="match status" value="1"/>
</dbReference>
<evidence type="ECO:0000259" key="10">
    <source>
        <dbReference type="SMART" id="SM00587"/>
    </source>
</evidence>
<dbReference type="PANTHER" id="PTHR44215:SF1">
    <property type="entry name" value="WD REPEAT-CONTAINING PROTEIN 75"/>
    <property type="match status" value="1"/>
</dbReference>
<feature type="domain" description="CHK kinase-like" evidence="10">
    <location>
        <begin position="963"/>
        <end position="1161"/>
    </location>
</feature>
<accession>A0A8S1BW07</accession>
<evidence type="ECO:0000256" key="9">
    <source>
        <dbReference type="SAM" id="MobiDB-lite"/>
    </source>
</evidence>
<dbReference type="SUPFAM" id="SSF56112">
    <property type="entry name" value="Protein kinase-like (PK-like)"/>
    <property type="match status" value="2"/>
</dbReference>
<sequence>MGVVTNNEGIKANNYNVHRKAGRSIIDHRPVFSPDGESVAIIVENIVRVYNIQTGDCVRTLETEIAVKELVAVQFPENEDYNLYGCSDTGYVTIWTWDKGAVLREIKLKLPSNAKVLTFDLVDSNECCITYKLPKQKYLVLSTFSVKTGELLYEYKDTKVICFDMLRISLGWCNGDRFAALTNGTKYLFIQNLQQPHLKTQIINHNQYRITSVAAHQKTNAVAITDTLGRTTIIRGNLYDHRQIAREVLHWHFLPPLATCFSLQGNYLYTGGMEKVLVKWTMGNLAYRANEKAFIPRLPGMIRFITTNNNHVAITMTNNSVVIANAQLRVVSTILECGGLSPVARAVGGALVYHQPLEALIIAGRTGHLQLYSTTTDKVLYNLDITETNSLPSERWNLLPLETEVTCAAVSGNGEWLVTSEYRNDGIIYPEEKLKFWQAQYNKATPFHLNTCVNLSHGGCNVVSLALNKKGEFCVSAGADQKFRIWKRENTSQTHRKTVAWACLTACYYSSGVGSSISNNVLNNFKEPSKHKPGKDEDLPYLREINNKNDIIKRLFNIHKEHSLADEMGKVSIGRDDGYSMGGVAISQDGSLIAAWFGSKLTLWDTHLCNLRTTLSHPALRPKGVNVLFGNKDAAHYLICTTENCLAVWSLLSLTVKWLVQITPTCIAAHRFSNKLAVVTTNNDVYVFTPHNSTPILTKKKLVDPSTGVFKQCTFGTCFDDDISLYLMRNDSEIYCIEPEASEEGRLEVISHRKLPTSNFSALLAEQQLSEVQAAGAVDISAVDVSALATSSIAQFSLASPHMVPAISLLCTSFLQRLSGMEQPALTDDTKEEPMEIDADSSDEEDTNNSKLNGSYSPRATELWTPNYEVFKEKKLNRIKTEPFLDLHSTSSMFVESNGIKSEVMLFVKCMPRFDKWKAEYLNEVLFFKKEYIMLTKLFKEFEDPEGVRKWRPKLLFSKENIFVFENVLVQGYKMPDQEETLSFEELKSTIVTLARFHAQSYIYEERKSKELGRAYRIWEQYSDYLQESIKGLDWRDTGRNAAIDFLKEYSKYKFKPNFNKYLEAYMPGLYDRAMELMKPSTEYRNVVVHRDLWTNNIFLKEEANSDCHAIFVDFQTVIYCSPMLDLSSLIYFNTTRANRLIWTEELIEFYYSILSQELEASGINAKDIFNKSTVKEAYDKSIVFGITQASLITPVIVMRKDKREEIFGDPKSSRKANVESRSKEFIEMAKEDDKYRIRVTELLDEILERFVFLKDNGLHDAMATLSIKKCFNHNIEYITEEDINLIISRDNSTSNGNISKYYVHTASDKMLGFLSEYLKLKVCLTNQKVLYFFIKAISKTNVAKAEMVKEMKLFEKEMIFYLNVKKILEVPGMEPWSPRLITQLKDAMVFEDLNALNYKLKNKFERFDMTHTFQALRTLARFHASSIIYEVNKSKETGRPYKINDDYKHVLNKGGYHLLSEWYIQCMTGSLEAIKVYSKYNKTEIHSIERYWSDIWSTALDLSEYHSGQTNVICHRDLWNNNIMFHYKDDKELGPDSCLFVDFQAVRYQPPASDVMVLLCCNLEPTCRRENIDTFFNFYYAQLQKILSNYNIEINDIMTKNQFLVSAEEQTKWGLIVCACLIPQFWLDDDLTTNIFPDNVQFDEILTKNKGLFIKKMMAHNDYDYRKNVMDIFEEIAERYCFG</sequence>
<evidence type="ECO:0000256" key="6">
    <source>
        <dbReference type="ARBA" id="ARBA00022737"/>
    </source>
</evidence>
<dbReference type="SMART" id="SM00320">
    <property type="entry name" value="WD40"/>
    <property type="match status" value="4"/>
</dbReference>
<feature type="compositionally biased region" description="Acidic residues" evidence="9">
    <location>
        <begin position="835"/>
        <end position="847"/>
    </location>
</feature>
<dbReference type="InterPro" id="IPR015943">
    <property type="entry name" value="WD40/YVTN_repeat-like_dom_sf"/>
</dbReference>
<keyword evidence="12" id="KW-1185">Reference proteome</keyword>
<evidence type="ECO:0000256" key="7">
    <source>
        <dbReference type="ARBA" id="ARBA00023163"/>
    </source>
</evidence>
<dbReference type="InterPro" id="IPR057644">
    <property type="entry name" value="Beta-prop_WDR75_2nd"/>
</dbReference>
<dbReference type="Gene3D" id="3.90.1200.10">
    <property type="match status" value="2"/>
</dbReference>
<dbReference type="InterPro" id="IPR004119">
    <property type="entry name" value="EcKL"/>
</dbReference>
<evidence type="ECO:0000256" key="5">
    <source>
        <dbReference type="ARBA" id="ARBA00022574"/>
    </source>
</evidence>
<dbReference type="InterPro" id="IPR053826">
    <property type="entry name" value="WDR75"/>
</dbReference>
<comment type="subcellular location">
    <subcellularLocation>
        <location evidence="1">Cytoplasmic vesicle</location>
        <location evidence="1">Autophagosome</location>
    </subcellularLocation>
    <subcellularLocation>
        <location evidence="2">Nucleus</location>
        <location evidence="2">Nucleolus</location>
    </subcellularLocation>
</comment>
<dbReference type="Pfam" id="PF02958">
    <property type="entry name" value="EcKL"/>
    <property type="match status" value="2"/>
</dbReference>
<dbReference type="GO" id="GO:2000234">
    <property type="term" value="P:positive regulation of rRNA processing"/>
    <property type="evidence" value="ECO:0007669"/>
    <property type="project" value="TreeGrafter"/>
</dbReference>
<dbReference type="InterPro" id="IPR011009">
    <property type="entry name" value="Kinase-like_dom_sf"/>
</dbReference>
<dbReference type="SMART" id="SM00587">
    <property type="entry name" value="CHK"/>
    <property type="match status" value="2"/>
</dbReference>
<dbReference type="GO" id="GO:0006364">
    <property type="term" value="P:rRNA processing"/>
    <property type="evidence" value="ECO:0007669"/>
    <property type="project" value="UniProtKB-KW"/>
</dbReference>
<dbReference type="PANTHER" id="PTHR44215">
    <property type="entry name" value="WD REPEAT-CONTAINING PROTEIN 75"/>
    <property type="match status" value="1"/>
</dbReference>
<dbReference type="InterPro" id="IPR036322">
    <property type="entry name" value="WD40_repeat_dom_sf"/>
</dbReference>
<keyword evidence="6" id="KW-0677">Repeat</keyword>
<evidence type="ECO:0000256" key="3">
    <source>
        <dbReference type="ARBA" id="ARBA00022517"/>
    </source>
</evidence>
<dbReference type="Proteomes" id="UP000494106">
    <property type="component" value="Unassembled WGS sequence"/>
</dbReference>
<dbReference type="InterPro" id="IPR001680">
    <property type="entry name" value="WD40_rpt"/>
</dbReference>
<keyword evidence="5" id="KW-0853">WD repeat</keyword>
<dbReference type="Pfam" id="PF23769">
    <property type="entry name" value="Beta-prop_WDR75_2nd"/>
    <property type="match status" value="2"/>
</dbReference>
<keyword evidence="3" id="KW-0690">Ribosome biogenesis</keyword>
<dbReference type="EMBL" id="CADEBC010000858">
    <property type="protein sequence ID" value="CAB3261423.1"/>
    <property type="molecule type" value="Genomic_DNA"/>
</dbReference>
<evidence type="ECO:0000256" key="8">
    <source>
        <dbReference type="ARBA" id="ARBA00023242"/>
    </source>
</evidence>
<evidence type="ECO:0000313" key="11">
    <source>
        <dbReference type="EMBL" id="CAB3261423.1"/>
    </source>
</evidence>
<organism evidence="11 12">
    <name type="scientific">Arctia plantaginis</name>
    <name type="common">Wood tiger moth</name>
    <name type="synonym">Phalaena plantaginis</name>
    <dbReference type="NCBI Taxonomy" id="874455"/>
    <lineage>
        <taxon>Eukaryota</taxon>
        <taxon>Metazoa</taxon>
        <taxon>Ecdysozoa</taxon>
        <taxon>Arthropoda</taxon>
        <taxon>Hexapoda</taxon>
        <taxon>Insecta</taxon>
        <taxon>Pterygota</taxon>
        <taxon>Neoptera</taxon>
        <taxon>Endopterygota</taxon>
        <taxon>Lepidoptera</taxon>
        <taxon>Glossata</taxon>
        <taxon>Ditrysia</taxon>
        <taxon>Noctuoidea</taxon>
        <taxon>Erebidae</taxon>
        <taxon>Arctiinae</taxon>
        <taxon>Arctia</taxon>
    </lineage>
</organism>
<dbReference type="OrthoDB" id="4096at2759"/>
<evidence type="ECO:0000256" key="2">
    <source>
        <dbReference type="ARBA" id="ARBA00004604"/>
    </source>
</evidence>
<proteinExistence type="predicted"/>
<comment type="caution">
    <text evidence="11">The sequence shown here is derived from an EMBL/GenBank/DDBJ whole genome shotgun (WGS) entry which is preliminary data.</text>
</comment>
<feature type="domain" description="CHK kinase-like" evidence="10">
    <location>
        <begin position="1389"/>
        <end position="1590"/>
    </location>
</feature>
<keyword evidence="8" id="KW-0539">Nucleus</keyword>
<keyword evidence="4" id="KW-0698">rRNA processing</keyword>
<dbReference type="Gene3D" id="2.130.10.10">
    <property type="entry name" value="YVTN repeat-like/Quinoprotein amine dehydrogenase"/>
    <property type="match status" value="3"/>
</dbReference>
<evidence type="ECO:0000256" key="4">
    <source>
        <dbReference type="ARBA" id="ARBA00022552"/>
    </source>
</evidence>